<dbReference type="SUPFAM" id="SSF46894">
    <property type="entry name" value="C-terminal effector domain of the bipartite response regulators"/>
    <property type="match status" value="1"/>
</dbReference>
<proteinExistence type="predicted"/>
<keyword evidence="1" id="KW-0805">Transcription regulation</keyword>
<evidence type="ECO:0000313" key="6">
    <source>
        <dbReference type="Proteomes" id="UP001589792"/>
    </source>
</evidence>
<feature type="domain" description="HTH luxR-type" evidence="4">
    <location>
        <begin position="138"/>
        <end position="203"/>
    </location>
</feature>
<name>A0ABV6EEQ0_9GAMM</name>
<dbReference type="Pfam" id="PF00196">
    <property type="entry name" value="GerE"/>
    <property type="match status" value="1"/>
</dbReference>
<dbReference type="InterPro" id="IPR039420">
    <property type="entry name" value="WalR-like"/>
</dbReference>
<comment type="caution">
    <text evidence="5">The sequence shown here is derived from an EMBL/GenBank/DDBJ whole genome shotgun (WGS) entry which is preliminary data.</text>
</comment>
<dbReference type="PANTHER" id="PTHR43214">
    <property type="entry name" value="TWO-COMPONENT RESPONSE REGULATOR"/>
    <property type="match status" value="1"/>
</dbReference>
<evidence type="ECO:0000256" key="2">
    <source>
        <dbReference type="ARBA" id="ARBA00023125"/>
    </source>
</evidence>
<evidence type="ECO:0000313" key="5">
    <source>
        <dbReference type="EMBL" id="MFC0227477.1"/>
    </source>
</evidence>
<dbReference type="Proteomes" id="UP001589792">
    <property type="component" value="Unassembled WGS sequence"/>
</dbReference>
<keyword evidence="6" id="KW-1185">Reference proteome</keyword>
<keyword evidence="3" id="KW-0804">Transcription</keyword>
<evidence type="ECO:0000256" key="3">
    <source>
        <dbReference type="ARBA" id="ARBA00023163"/>
    </source>
</evidence>
<protein>
    <submittedName>
        <fullName evidence="5">LuxR C-terminal-related transcriptional regulator</fullName>
    </submittedName>
</protein>
<keyword evidence="2" id="KW-0238">DNA-binding</keyword>
<dbReference type="EMBL" id="JBHLXG010000011">
    <property type="protein sequence ID" value="MFC0227477.1"/>
    <property type="molecule type" value="Genomic_DNA"/>
</dbReference>
<dbReference type="Gene3D" id="1.10.10.10">
    <property type="entry name" value="Winged helix-like DNA-binding domain superfamily/Winged helix DNA-binding domain"/>
    <property type="match status" value="1"/>
</dbReference>
<dbReference type="PROSITE" id="PS00622">
    <property type="entry name" value="HTH_LUXR_1"/>
    <property type="match status" value="1"/>
</dbReference>
<accession>A0ABV6EEQ0</accession>
<dbReference type="PRINTS" id="PR00038">
    <property type="entry name" value="HTHLUXR"/>
</dbReference>
<sequence>MRRKKVVLQSTCNFMRTGLETFIRDTDLSVSLDIVESTDSLEKCEGILNSLMNVNLIVLTFNNHDYNLTSLLQLVGEYLPKTHPNSKVILIGDIAKVNSLKYYFSRLSNVSAILDKTIAIDELRKELLGINTNKAQKLERTSPLLSMRELQVLQMLLDGDTATKIADNLQLNFRTVSHHKRAALAKLGVRSLCPLVSLRSKDKHSNRIPHLMRA</sequence>
<dbReference type="InterPro" id="IPR036388">
    <property type="entry name" value="WH-like_DNA-bd_sf"/>
</dbReference>
<dbReference type="InterPro" id="IPR016032">
    <property type="entry name" value="Sig_transdc_resp-reg_C-effctor"/>
</dbReference>
<dbReference type="RefSeq" id="WP_380676120.1">
    <property type="nucleotide sequence ID" value="NZ_CP173186.1"/>
</dbReference>
<reference evidence="5 6" key="1">
    <citation type="submission" date="2024-09" db="EMBL/GenBank/DDBJ databases">
        <authorList>
            <person name="Sun Q."/>
            <person name="Mori K."/>
        </authorList>
    </citation>
    <scope>NUCLEOTIDE SEQUENCE [LARGE SCALE GENOMIC DNA]</scope>
    <source>
        <strain evidence="5 6">CCM 8626</strain>
    </source>
</reference>
<evidence type="ECO:0000256" key="1">
    <source>
        <dbReference type="ARBA" id="ARBA00023015"/>
    </source>
</evidence>
<dbReference type="PROSITE" id="PS50043">
    <property type="entry name" value="HTH_LUXR_2"/>
    <property type="match status" value="1"/>
</dbReference>
<dbReference type="SMART" id="SM00421">
    <property type="entry name" value="HTH_LUXR"/>
    <property type="match status" value="1"/>
</dbReference>
<gene>
    <name evidence="5" type="ORF">ACFFJ3_13315</name>
</gene>
<dbReference type="CDD" id="cd06170">
    <property type="entry name" value="LuxR_C_like"/>
    <property type="match status" value="1"/>
</dbReference>
<organism evidence="5 6">
    <name type="scientific">Serratia aquatilis</name>
    <dbReference type="NCBI Taxonomy" id="1737515"/>
    <lineage>
        <taxon>Bacteria</taxon>
        <taxon>Pseudomonadati</taxon>
        <taxon>Pseudomonadota</taxon>
        <taxon>Gammaproteobacteria</taxon>
        <taxon>Enterobacterales</taxon>
        <taxon>Yersiniaceae</taxon>
        <taxon>Serratia</taxon>
    </lineage>
</organism>
<evidence type="ECO:0000259" key="4">
    <source>
        <dbReference type="PROSITE" id="PS50043"/>
    </source>
</evidence>
<dbReference type="InterPro" id="IPR000792">
    <property type="entry name" value="Tscrpt_reg_LuxR_C"/>
</dbReference>
<dbReference type="PANTHER" id="PTHR43214:SF41">
    <property type="entry name" value="NITRATE_NITRITE RESPONSE REGULATOR PROTEIN NARP"/>
    <property type="match status" value="1"/>
</dbReference>